<keyword evidence="2" id="KW-1003">Cell membrane</keyword>
<feature type="transmembrane region" description="Helical" evidence="6">
    <location>
        <begin position="208"/>
        <end position="226"/>
    </location>
</feature>
<name>A0ABW5XFJ1_9MICO</name>
<protein>
    <submittedName>
        <fullName evidence="7">ABC transporter permease</fullName>
    </submittedName>
</protein>
<feature type="transmembrane region" description="Helical" evidence="6">
    <location>
        <begin position="334"/>
        <end position="354"/>
    </location>
</feature>
<dbReference type="CDD" id="cd06580">
    <property type="entry name" value="TM_PBP1_transp_TpRbsC_like"/>
    <property type="match status" value="1"/>
</dbReference>
<keyword evidence="3 6" id="KW-0812">Transmembrane</keyword>
<dbReference type="Pfam" id="PF02653">
    <property type="entry name" value="BPD_transp_2"/>
    <property type="match status" value="1"/>
</dbReference>
<gene>
    <name evidence="7" type="ORF">ACFSYH_08095</name>
</gene>
<dbReference type="EMBL" id="JBHUOP010000003">
    <property type="protein sequence ID" value="MFD2840529.1"/>
    <property type="molecule type" value="Genomic_DNA"/>
</dbReference>
<evidence type="ECO:0000313" key="7">
    <source>
        <dbReference type="EMBL" id="MFD2840529.1"/>
    </source>
</evidence>
<comment type="subcellular location">
    <subcellularLocation>
        <location evidence="1">Cell membrane</location>
        <topology evidence="1">Multi-pass membrane protein</topology>
    </subcellularLocation>
</comment>
<keyword evidence="4 6" id="KW-1133">Transmembrane helix</keyword>
<evidence type="ECO:0000256" key="1">
    <source>
        <dbReference type="ARBA" id="ARBA00004651"/>
    </source>
</evidence>
<keyword evidence="5 6" id="KW-0472">Membrane</keyword>
<evidence type="ECO:0000256" key="2">
    <source>
        <dbReference type="ARBA" id="ARBA00022475"/>
    </source>
</evidence>
<accession>A0ABW5XFJ1</accession>
<proteinExistence type="predicted"/>
<reference evidence="8" key="1">
    <citation type="journal article" date="2019" name="Int. J. Syst. Evol. Microbiol.">
        <title>The Global Catalogue of Microorganisms (GCM) 10K type strain sequencing project: providing services to taxonomists for standard genome sequencing and annotation.</title>
        <authorList>
            <consortium name="The Broad Institute Genomics Platform"/>
            <consortium name="The Broad Institute Genome Sequencing Center for Infectious Disease"/>
            <person name="Wu L."/>
            <person name="Ma J."/>
        </authorList>
    </citation>
    <scope>NUCLEOTIDE SEQUENCE [LARGE SCALE GENOMIC DNA]</scope>
    <source>
        <strain evidence="8">KCTC 33576</strain>
    </source>
</reference>
<evidence type="ECO:0000256" key="6">
    <source>
        <dbReference type="SAM" id="Phobius"/>
    </source>
</evidence>
<evidence type="ECO:0000256" key="5">
    <source>
        <dbReference type="ARBA" id="ARBA00023136"/>
    </source>
</evidence>
<dbReference type="Proteomes" id="UP001597391">
    <property type="component" value="Unassembled WGS sequence"/>
</dbReference>
<feature type="transmembrane region" description="Helical" evidence="6">
    <location>
        <begin position="127"/>
        <end position="149"/>
    </location>
</feature>
<organism evidence="7 8">
    <name type="scientific">Populibacterium corticicola</name>
    <dbReference type="NCBI Taxonomy" id="1812826"/>
    <lineage>
        <taxon>Bacteria</taxon>
        <taxon>Bacillati</taxon>
        <taxon>Actinomycetota</taxon>
        <taxon>Actinomycetes</taxon>
        <taxon>Micrococcales</taxon>
        <taxon>Jonesiaceae</taxon>
        <taxon>Populibacterium</taxon>
    </lineage>
</organism>
<evidence type="ECO:0000313" key="8">
    <source>
        <dbReference type="Proteomes" id="UP001597391"/>
    </source>
</evidence>
<feature type="transmembrane region" description="Helical" evidence="6">
    <location>
        <begin position="103"/>
        <end position="121"/>
    </location>
</feature>
<dbReference type="RefSeq" id="WP_377466393.1">
    <property type="nucleotide sequence ID" value="NZ_JBHUOP010000003.1"/>
</dbReference>
<keyword evidence="8" id="KW-1185">Reference proteome</keyword>
<dbReference type="PANTHER" id="PTHR47089">
    <property type="entry name" value="ABC TRANSPORTER, PERMEASE PROTEIN"/>
    <property type="match status" value="1"/>
</dbReference>
<feature type="transmembrane region" description="Helical" evidence="6">
    <location>
        <begin position="305"/>
        <end position="322"/>
    </location>
</feature>
<evidence type="ECO:0000256" key="3">
    <source>
        <dbReference type="ARBA" id="ARBA00022692"/>
    </source>
</evidence>
<feature type="transmembrane region" description="Helical" evidence="6">
    <location>
        <begin position="69"/>
        <end position="91"/>
    </location>
</feature>
<feature type="transmembrane region" description="Helical" evidence="6">
    <location>
        <begin position="161"/>
        <end position="180"/>
    </location>
</feature>
<dbReference type="InterPro" id="IPR001851">
    <property type="entry name" value="ABC_transp_permease"/>
</dbReference>
<comment type="caution">
    <text evidence="7">The sequence shown here is derived from an EMBL/GenBank/DDBJ whole genome shotgun (WGS) entry which is preliminary data.</text>
</comment>
<evidence type="ECO:0000256" key="4">
    <source>
        <dbReference type="ARBA" id="ARBA00022989"/>
    </source>
</evidence>
<sequence length="358" mass="36542">MTAAASTQTASAPRPRFSINPVTAGKRAIRPILSVAAALAVFAALALAQNAPLSGIIEAFTIGLNNPNFWQQTVVRAVPLMIAAVGVAIPARAGLVNVGAEGQLIAGSVAAAGVGLLVGSAFPGPLSWLVCAVAGMLAGGVVAGFCAYLRVRVNAPEAVTTLLMNFILLDVMLFLLYQPWKDPNGSGQPQTRPLDPAAMLPMLPGTRISIAILVALAVCGFAWWLATRTDWGFRITVAGGNPEAAVRSGISITKTSVQAMALGGGLAGLGGALNLIGLEGQLRPDILTSFGFIAFLAAFVARSNILGSLVAAFCFAALMVASNPLQLRAGLDGSAVYVLLGLACLALTALASTLRTTR</sequence>
<dbReference type="PANTHER" id="PTHR47089:SF1">
    <property type="entry name" value="GUANOSINE ABC TRANSPORTER PERMEASE PROTEIN NUPP"/>
    <property type="match status" value="1"/>
</dbReference>